<keyword evidence="3" id="KW-1185">Reference proteome</keyword>
<dbReference type="EMBL" id="JAYLLH010000026">
    <property type="protein sequence ID" value="MEC3862667.1"/>
    <property type="molecule type" value="Genomic_DNA"/>
</dbReference>
<sequence>MLALVALSALPVPARAAEFRLEWSSGSTWHHLPLMQGALDQFLGPGRGSGGSGGGLHDSLSSGLGVRVVPGAASELGLGLRWRGALPGAGGLDWRLGLRAATGHARYRLPEGIGVLRDPMQVRISHWMLTPEAGVVADLGPLGPLRLEAGLSAGVDLLGTQGRFTSALIALERVDRWSDPFAAVELGLRGGSGAARDPLGTLRLRRSARFGTQVTLGLSLALGRR</sequence>
<dbReference type="Proteomes" id="UP001348149">
    <property type="component" value="Unassembled WGS sequence"/>
</dbReference>
<organism evidence="2 3">
    <name type="scientific">Mesobacterium hydrothermale</name>
    <dbReference type="NCBI Taxonomy" id="3111907"/>
    <lineage>
        <taxon>Bacteria</taxon>
        <taxon>Pseudomonadati</taxon>
        <taxon>Pseudomonadota</taxon>
        <taxon>Alphaproteobacteria</taxon>
        <taxon>Rhodobacterales</taxon>
        <taxon>Roseobacteraceae</taxon>
        <taxon>Mesobacterium</taxon>
    </lineage>
</organism>
<accession>A0ABU6HJM3</accession>
<proteinExistence type="predicted"/>
<evidence type="ECO:0008006" key="4">
    <source>
        <dbReference type="Google" id="ProtNLM"/>
    </source>
</evidence>
<evidence type="ECO:0000256" key="1">
    <source>
        <dbReference type="SAM" id="SignalP"/>
    </source>
</evidence>
<feature type="chain" id="PRO_5046158861" description="Outer membrane protein beta-barrel domain-containing protein" evidence="1">
    <location>
        <begin position="17"/>
        <end position="225"/>
    </location>
</feature>
<name>A0ABU6HJM3_9RHOB</name>
<protein>
    <recommendedName>
        <fullName evidence="4">Outer membrane protein beta-barrel domain-containing protein</fullName>
    </recommendedName>
</protein>
<reference evidence="2 3" key="1">
    <citation type="submission" date="2024-01" db="EMBL/GenBank/DDBJ databases">
        <title>Mesobacterium rodlantinim sp. nov., isolated from shallow sea hydrothermal systems off Kueishantao Island.</title>
        <authorList>
            <person name="Su Z."/>
            <person name="Tang K."/>
        </authorList>
    </citation>
    <scope>NUCLEOTIDE SEQUENCE [LARGE SCALE GENOMIC DNA]</scope>
    <source>
        <strain evidence="2 3">TK19101</strain>
    </source>
</reference>
<comment type="caution">
    <text evidence="2">The sequence shown here is derived from an EMBL/GenBank/DDBJ whole genome shotgun (WGS) entry which is preliminary data.</text>
</comment>
<evidence type="ECO:0000313" key="3">
    <source>
        <dbReference type="Proteomes" id="UP001348149"/>
    </source>
</evidence>
<keyword evidence="1" id="KW-0732">Signal</keyword>
<feature type="signal peptide" evidence="1">
    <location>
        <begin position="1"/>
        <end position="16"/>
    </location>
</feature>
<gene>
    <name evidence="2" type="ORF">VK792_15355</name>
</gene>
<evidence type="ECO:0000313" key="2">
    <source>
        <dbReference type="EMBL" id="MEC3862667.1"/>
    </source>
</evidence>